<evidence type="ECO:0000313" key="3">
    <source>
        <dbReference type="EMBL" id="CAG9314389.1"/>
    </source>
</evidence>
<reference evidence="3" key="1">
    <citation type="submission" date="2021-09" db="EMBL/GenBank/DDBJ databases">
        <authorList>
            <consortium name="AG Swart"/>
            <person name="Singh M."/>
            <person name="Singh A."/>
            <person name="Seah K."/>
            <person name="Emmerich C."/>
        </authorList>
    </citation>
    <scope>NUCLEOTIDE SEQUENCE</scope>
    <source>
        <strain evidence="3">ATCC30299</strain>
    </source>
</reference>
<accession>A0AAU9IG44</accession>
<evidence type="ECO:0000256" key="2">
    <source>
        <dbReference type="SAM" id="Phobius"/>
    </source>
</evidence>
<organism evidence="3 4">
    <name type="scientific">Blepharisma stoltei</name>
    <dbReference type="NCBI Taxonomy" id="1481888"/>
    <lineage>
        <taxon>Eukaryota</taxon>
        <taxon>Sar</taxon>
        <taxon>Alveolata</taxon>
        <taxon>Ciliophora</taxon>
        <taxon>Postciliodesmatophora</taxon>
        <taxon>Heterotrichea</taxon>
        <taxon>Heterotrichida</taxon>
        <taxon>Blepharismidae</taxon>
        <taxon>Blepharisma</taxon>
    </lineage>
</organism>
<evidence type="ECO:0000313" key="4">
    <source>
        <dbReference type="Proteomes" id="UP001162131"/>
    </source>
</evidence>
<name>A0AAU9IG44_9CILI</name>
<keyword evidence="2" id="KW-1133">Transmembrane helix</keyword>
<evidence type="ECO:0000256" key="1">
    <source>
        <dbReference type="SAM" id="MobiDB-lite"/>
    </source>
</evidence>
<feature type="transmembrane region" description="Helical" evidence="2">
    <location>
        <begin position="182"/>
        <end position="203"/>
    </location>
</feature>
<sequence length="248" mass="28777">MGDKILCMDKKAWWIIEIIFLITIIAFELATLAVKRWFNQGESPFDWEGGLLWPTEDSKYHSHDYTYYHIYDNCDPVMYSEGSCKGFRRLWAGGCVYVLFECFSLLFLVLTIGVLVANLFTKKVAIWLSLTFYWNAVMWQFLGFVIWGGLSKVTYMKGNCDDNNWNGGEDQANVCAKEGAKLSLFTVLYIFISCAFFNIIYLIGRKKKDDELQGIDRLPAFKDNKENLLADEGKTRKKKKHKIQEPEQ</sequence>
<dbReference type="AlphaFoldDB" id="A0AAU9IG44"/>
<feature type="transmembrane region" description="Helical" evidence="2">
    <location>
        <begin position="96"/>
        <end position="120"/>
    </location>
</feature>
<comment type="caution">
    <text evidence="3">The sequence shown here is derived from an EMBL/GenBank/DDBJ whole genome shotgun (WGS) entry which is preliminary data.</text>
</comment>
<keyword evidence="4" id="KW-1185">Reference proteome</keyword>
<proteinExistence type="predicted"/>
<feature type="transmembrane region" description="Helical" evidence="2">
    <location>
        <begin position="12"/>
        <end position="34"/>
    </location>
</feature>
<gene>
    <name evidence="3" type="ORF">BSTOLATCC_MIC11396</name>
</gene>
<protein>
    <submittedName>
        <fullName evidence="3">Uncharacterized protein</fullName>
    </submittedName>
</protein>
<dbReference type="EMBL" id="CAJZBQ010000012">
    <property type="protein sequence ID" value="CAG9314389.1"/>
    <property type="molecule type" value="Genomic_DNA"/>
</dbReference>
<feature type="region of interest" description="Disordered" evidence="1">
    <location>
        <begin position="226"/>
        <end position="248"/>
    </location>
</feature>
<keyword evidence="2" id="KW-0812">Transmembrane</keyword>
<feature type="transmembrane region" description="Helical" evidence="2">
    <location>
        <begin position="132"/>
        <end position="150"/>
    </location>
</feature>
<keyword evidence="2" id="KW-0472">Membrane</keyword>
<dbReference type="Proteomes" id="UP001162131">
    <property type="component" value="Unassembled WGS sequence"/>
</dbReference>